<dbReference type="InterPro" id="IPR011601">
    <property type="entry name" value="MurB_C"/>
</dbReference>
<dbReference type="InterPro" id="IPR036565">
    <property type="entry name" value="Mur-like_cat_sf"/>
</dbReference>
<dbReference type="Gene3D" id="3.90.78.10">
    <property type="entry name" value="UDP-N-acetylenolpyruvoylglucosamine reductase, C-terminal domain"/>
    <property type="match status" value="1"/>
</dbReference>
<reference evidence="22 23" key="1">
    <citation type="journal article" date="2015" name="Nature">
        <title>rRNA introns, odd ribosomes, and small enigmatic genomes across a large radiation of phyla.</title>
        <authorList>
            <person name="Brown C.T."/>
            <person name="Hug L.A."/>
            <person name="Thomas B.C."/>
            <person name="Sharon I."/>
            <person name="Castelle C.J."/>
            <person name="Singh A."/>
            <person name="Wilkins M.J."/>
            <person name="Williams K.H."/>
            <person name="Banfield J.F."/>
        </authorList>
    </citation>
    <scope>NUCLEOTIDE SEQUENCE [LARGE SCALE GENOMIC DNA]</scope>
</reference>
<evidence type="ECO:0000256" key="20">
    <source>
        <dbReference type="HAMAP-Rule" id="MF_00037"/>
    </source>
</evidence>
<dbReference type="Gene3D" id="3.40.50.720">
    <property type="entry name" value="NAD(P)-binding Rossmann-like Domain"/>
    <property type="match status" value="1"/>
</dbReference>
<keyword evidence="8 20" id="KW-0285">Flavoprotein</keyword>
<evidence type="ECO:0000256" key="15">
    <source>
        <dbReference type="ARBA" id="ARBA00023002"/>
    </source>
</evidence>
<dbReference type="GO" id="GO:0009252">
    <property type="term" value="P:peptidoglycan biosynthetic process"/>
    <property type="evidence" value="ECO:0007669"/>
    <property type="project" value="UniProtKB-UniRule"/>
</dbReference>
<comment type="caution">
    <text evidence="20">Lacks conserved residue(s) required for the propagation of feature annotation.</text>
</comment>
<comment type="catalytic activity">
    <reaction evidence="19 20">
        <text>UDP-N-acetyl-alpha-D-muramate + NADP(+) = UDP-N-acetyl-3-O-(1-carboxyvinyl)-alpha-D-glucosamine + NADPH + H(+)</text>
        <dbReference type="Rhea" id="RHEA:12248"/>
        <dbReference type="ChEBI" id="CHEBI:15378"/>
        <dbReference type="ChEBI" id="CHEBI:57783"/>
        <dbReference type="ChEBI" id="CHEBI:58349"/>
        <dbReference type="ChEBI" id="CHEBI:68483"/>
        <dbReference type="ChEBI" id="CHEBI:70757"/>
        <dbReference type="EC" id="1.3.1.98"/>
    </reaction>
</comment>
<gene>
    <name evidence="20" type="primary">murB</name>
    <name evidence="22" type="ORF">UR63_C0006G0016</name>
</gene>
<dbReference type="GO" id="GO:0008360">
    <property type="term" value="P:regulation of cell shape"/>
    <property type="evidence" value="ECO:0007669"/>
    <property type="project" value="UniProtKB-KW"/>
</dbReference>
<dbReference type="InterPro" id="IPR050061">
    <property type="entry name" value="MurCDEF_pg_biosynth"/>
</dbReference>
<dbReference type="GO" id="GO:0005524">
    <property type="term" value="F:ATP binding"/>
    <property type="evidence" value="ECO:0007669"/>
    <property type="project" value="UniProtKB-KW"/>
</dbReference>
<comment type="pathway">
    <text evidence="4 20">Cell wall biogenesis; peptidoglycan biosynthesis.</text>
</comment>
<dbReference type="InterPro" id="IPR016166">
    <property type="entry name" value="FAD-bd_PCMH"/>
</dbReference>
<dbReference type="GO" id="GO:0005737">
    <property type="term" value="C:cytoplasm"/>
    <property type="evidence" value="ECO:0007669"/>
    <property type="project" value="UniProtKB-SubCell"/>
</dbReference>
<evidence type="ECO:0000256" key="18">
    <source>
        <dbReference type="ARBA" id="ARBA00047833"/>
    </source>
</evidence>
<comment type="catalytic activity">
    <reaction evidence="18">
        <text>UDP-N-acetyl-alpha-D-muramate + L-alanine + ATP = UDP-N-acetyl-alpha-D-muramoyl-L-alanine + ADP + phosphate + H(+)</text>
        <dbReference type="Rhea" id="RHEA:23372"/>
        <dbReference type="ChEBI" id="CHEBI:15378"/>
        <dbReference type="ChEBI" id="CHEBI:30616"/>
        <dbReference type="ChEBI" id="CHEBI:43474"/>
        <dbReference type="ChEBI" id="CHEBI:57972"/>
        <dbReference type="ChEBI" id="CHEBI:70757"/>
        <dbReference type="ChEBI" id="CHEBI:83898"/>
        <dbReference type="ChEBI" id="CHEBI:456216"/>
        <dbReference type="EC" id="6.3.2.8"/>
    </reaction>
</comment>
<dbReference type="Proteomes" id="UP000034127">
    <property type="component" value="Unassembled WGS sequence"/>
</dbReference>
<dbReference type="NCBIfam" id="TIGR01082">
    <property type="entry name" value="murC"/>
    <property type="match status" value="1"/>
</dbReference>
<dbReference type="GO" id="GO:0071555">
    <property type="term" value="P:cell wall organization"/>
    <property type="evidence" value="ECO:0007669"/>
    <property type="project" value="UniProtKB-KW"/>
</dbReference>
<keyword evidence="17 20" id="KW-0961">Cell wall biogenesis/degradation</keyword>
<dbReference type="InterPro" id="IPR036635">
    <property type="entry name" value="MurB_C_sf"/>
</dbReference>
<dbReference type="Pfam" id="PF01225">
    <property type="entry name" value="Mur_ligase"/>
    <property type="match status" value="1"/>
</dbReference>
<keyword evidence="6 22" id="KW-0436">Ligase</keyword>
<keyword evidence="15 20" id="KW-0560">Oxidoreductase</keyword>
<dbReference type="GO" id="GO:0051301">
    <property type="term" value="P:cell division"/>
    <property type="evidence" value="ECO:0007669"/>
    <property type="project" value="UniProtKB-KW"/>
</dbReference>
<dbReference type="InterPro" id="IPR016167">
    <property type="entry name" value="FAD-bd_PCMH_sub1"/>
</dbReference>
<evidence type="ECO:0000256" key="3">
    <source>
        <dbReference type="ARBA" id="ARBA00004496"/>
    </source>
</evidence>
<evidence type="ECO:0000256" key="10">
    <source>
        <dbReference type="ARBA" id="ARBA00022827"/>
    </source>
</evidence>
<evidence type="ECO:0000256" key="5">
    <source>
        <dbReference type="ARBA" id="ARBA00022490"/>
    </source>
</evidence>
<dbReference type="Gene3D" id="3.30.43.10">
    <property type="entry name" value="Uridine Diphospho-n-acetylenolpyruvylglucosamine Reductase, domain 2"/>
    <property type="match status" value="1"/>
</dbReference>
<dbReference type="EMBL" id="LBPX01000006">
    <property type="protein sequence ID" value="KKP68085.1"/>
    <property type="molecule type" value="Genomic_DNA"/>
</dbReference>
<keyword evidence="9" id="KW-0547">Nucleotide-binding</keyword>
<dbReference type="NCBIfam" id="TIGR00179">
    <property type="entry name" value="murB"/>
    <property type="match status" value="1"/>
</dbReference>
<dbReference type="Pfam" id="PF02875">
    <property type="entry name" value="Mur_ligase_C"/>
    <property type="match status" value="1"/>
</dbReference>
<evidence type="ECO:0000256" key="11">
    <source>
        <dbReference type="ARBA" id="ARBA00022840"/>
    </source>
</evidence>
<dbReference type="SUPFAM" id="SSF53623">
    <property type="entry name" value="MurD-like peptide ligases, catalytic domain"/>
    <property type="match status" value="1"/>
</dbReference>
<comment type="subcellular location">
    <subcellularLocation>
        <location evidence="3 20">Cytoplasm</location>
    </subcellularLocation>
</comment>
<evidence type="ECO:0000256" key="6">
    <source>
        <dbReference type="ARBA" id="ARBA00022598"/>
    </source>
</evidence>
<evidence type="ECO:0000256" key="8">
    <source>
        <dbReference type="ARBA" id="ARBA00022630"/>
    </source>
</evidence>
<accession>A0A0G0DYN1</accession>
<dbReference type="PROSITE" id="PS51387">
    <property type="entry name" value="FAD_PCMH"/>
    <property type="match status" value="1"/>
</dbReference>
<evidence type="ECO:0000256" key="13">
    <source>
        <dbReference type="ARBA" id="ARBA00022960"/>
    </source>
</evidence>
<evidence type="ECO:0000259" key="21">
    <source>
        <dbReference type="PROSITE" id="PS51387"/>
    </source>
</evidence>
<evidence type="ECO:0000256" key="7">
    <source>
        <dbReference type="ARBA" id="ARBA00022618"/>
    </source>
</evidence>
<evidence type="ECO:0000256" key="2">
    <source>
        <dbReference type="ARBA" id="ARBA00003921"/>
    </source>
</evidence>
<comment type="similarity">
    <text evidence="20">Belongs to the MurB family.</text>
</comment>
<dbReference type="Pfam" id="PF02873">
    <property type="entry name" value="MurB_C"/>
    <property type="match status" value="1"/>
</dbReference>
<dbReference type="Pfam" id="PF01565">
    <property type="entry name" value="FAD_binding_4"/>
    <property type="match status" value="1"/>
</dbReference>
<evidence type="ECO:0000256" key="14">
    <source>
        <dbReference type="ARBA" id="ARBA00022984"/>
    </source>
</evidence>
<dbReference type="Gene3D" id="3.30.465.10">
    <property type="match status" value="1"/>
</dbReference>
<dbReference type="InterPro" id="IPR000713">
    <property type="entry name" value="Mur_ligase_N"/>
</dbReference>
<dbReference type="GO" id="GO:0008762">
    <property type="term" value="F:UDP-N-acetylmuramate dehydrogenase activity"/>
    <property type="evidence" value="ECO:0007669"/>
    <property type="project" value="UniProtKB-UniRule"/>
</dbReference>
<evidence type="ECO:0000256" key="17">
    <source>
        <dbReference type="ARBA" id="ARBA00023316"/>
    </source>
</evidence>
<feature type="active site" evidence="20">
    <location>
        <position position="759"/>
    </location>
</feature>
<comment type="function">
    <text evidence="2 20">Cell wall formation.</text>
</comment>
<dbReference type="InterPro" id="IPR006094">
    <property type="entry name" value="Oxid_FAD_bind_N"/>
</dbReference>
<comment type="caution">
    <text evidence="22">The sequence shown here is derived from an EMBL/GenBank/DDBJ whole genome shotgun (WGS) entry which is preliminary data.</text>
</comment>
<dbReference type="SUPFAM" id="SSF56194">
    <property type="entry name" value="Uridine diphospho-N-Acetylenolpyruvylglucosamine reductase, MurB, C-terminal domain"/>
    <property type="match status" value="1"/>
</dbReference>
<dbReference type="InterPro" id="IPR005758">
    <property type="entry name" value="UDP-N-AcMur_Ala_ligase_MurC"/>
</dbReference>
<keyword evidence="5 20" id="KW-0963">Cytoplasm</keyword>
<evidence type="ECO:0000313" key="22">
    <source>
        <dbReference type="EMBL" id="KKP68085.1"/>
    </source>
</evidence>
<dbReference type="GO" id="GO:0008763">
    <property type="term" value="F:UDP-N-acetylmuramate-L-alanine ligase activity"/>
    <property type="evidence" value="ECO:0007669"/>
    <property type="project" value="UniProtKB-UniRule"/>
</dbReference>
<keyword evidence="12 20" id="KW-0521">NADP</keyword>
<dbReference type="Pfam" id="PF08245">
    <property type="entry name" value="Mur_ligase_M"/>
    <property type="match status" value="1"/>
</dbReference>
<dbReference type="InterPro" id="IPR003170">
    <property type="entry name" value="MurB"/>
</dbReference>
<dbReference type="InterPro" id="IPR036318">
    <property type="entry name" value="FAD-bd_PCMH-like_sf"/>
</dbReference>
<dbReference type="InterPro" id="IPR004101">
    <property type="entry name" value="Mur_ligase_C"/>
</dbReference>
<feature type="active site" description="Proton donor" evidence="20">
    <location>
        <position position="679"/>
    </location>
</feature>
<keyword evidence="13 20" id="KW-0133">Cell shape</keyword>
<dbReference type="PANTHER" id="PTHR43445:SF3">
    <property type="entry name" value="UDP-N-ACETYLMURAMATE--L-ALANINE LIGASE"/>
    <property type="match status" value="1"/>
</dbReference>
<protein>
    <recommendedName>
        <fullName evidence="20">UDP-N-acetylenolpyruvoylglucosamine reductase</fullName>
        <ecNumber evidence="20">1.3.1.98</ecNumber>
    </recommendedName>
    <alternativeName>
        <fullName evidence="20">UDP-N-acetylmuramate dehydrogenase</fullName>
    </alternativeName>
</protein>
<dbReference type="Gene3D" id="3.90.190.20">
    <property type="entry name" value="Mur ligase, C-terminal domain"/>
    <property type="match status" value="1"/>
</dbReference>
<comment type="cofactor">
    <cofactor evidence="1 20">
        <name>FAD</name>
        <dbReference type="ChEBI" id="CHEBI:57692"/>
    </cofactor>
</comment>
<name>A0A0G0DYN1_9BACT</name>
<organism evidence="22 23">
    <name type="scientific">Candidatus Roizmanbacteria bacterium GW2011_GWC2_35_12</name>
    <dbReference type="NCBI Taxonomy" id="1618485"/>
    <lineage>
        <taxon>Bacteria</taxon>
        <taxon>Candidatus Roizmaniibacteriota</taxon>
    </lineage>
</organism>
<keyword evidence="11" id="KW-0067">ATP-binding</keyword>
<dbReference type="HAMAP" id="MF_00037">
    <property type="entry name" value="MurB"/>
    <property type="match status" value="1"/>
</dbReference>
<dbReference type="EC" id="1.3.1.98" evidence="20"/>
<evidence type="ECO:0000256" key="4">
    <source>
        <dbReference type="ARBA" id="ARBA00004752"/>
    </source>
</evidence>
<keyword evidence="10 20" id="KW-0274">FAD</keyword>
<evidence type="ECO:0000256" key="16">
    <source>
        <dbReference type="ARBA" id="ARBA00023306"/>
    </source>
</evidence>
<dbReference type="InterPro" id="IPR013221">
    <property type="entry name" value="Mur_ligase_cen"/>
</dbReference>
<dbReference type="InterPro" id="IPR036615">
    <property type="entry name" value="Mur_ligase_C_dom_sf"/>
</dbReference>
<feature type="domain" description="FAD-binding PCMH-type" evidence="21">
    <location>
        <begin position="479"/>
        <end position="650"/>
    </location>
</feature>
<dbReference type="SUPFAM" id="SSF56176">
    <property type="entry name" value="FAD-binding/transporter-associated domain-like"/>
    <property type="match status" value="1"/>
</dbReference>
<keyword evidence="16 20" id="KW-0131">Cell cycle</keyword>
<evidence type="ECO:0000256" key="19">
    <source>
        <dbReference type="ARBA" id="ARBA00048914"/>
    </source>
</evidence>
<dbReference type="PANTHER" id="PTHR43445">
    <property type="entry name" value="UDP-N-ACETYLMURAMATE--L-ALANINE LIGASE-RELATED"/>
    <property type="match status" value="1"/>
</dbReference>
<dbReference type="SUPFAM" id="SSF53244">
    <property type="entry name" value="MurD-like peptide ligases, peptide-binding domain"/>
    <property type="match status" value="1"/>
</dbReference>
<dbReference type="GO" id="GO:0071949">
    <property type="term" value="F:FAD binding"/>
    <property type="evidence" value="ECO:0007669"/>
    <property type="project" value="InterPro"/>
</dbReference>
<evidence type="ECO:0000256" key="1">
    <source>
        <dbReference type="ARBA" id="ARBA00001974"/>
    </source>
</evidence>
<evidence type="ECO:0000313" key="23">
    <source>
        <dbReference type="Proteomes" id="UP000034127"/>
    </source>
</evidence>
<dbReference type="PATRIC" id="fig|1618485.3.peg.196"/>
<dbReference type="Gene3D" id="3.40.1190.10">
    <property type="entry name" value="Mur-like, catalytic domain"/>
    <property type="match status" value="1"/>
</dbReference>
<dbReference type="UniPathway" id="UPA00219"/>
<keyword evidence="7 20" id="KW-0132">Cell division</keyword>
<sequence>MLDGIKHIFFVGIKGVAMANLAVFLKKAGKIVTGSDIDEEFITDRLLKKNKINWSKDFSLKNLPKEIDLIVYSAANKGLQNSQLIEGKKRGYKLISQAELLGLIMKEFELRIAISGCHGKTTTSSLLAYTLNKLGAYPSYIVGVPFFTDYQGGDFQKGKYFVVEADEYGINPPYDLTPKFHKLDPDYIICTNIDFDHPDVYKNLNETKQAFLKFFDNKKLFLDIDNKNIKEIYHKLNKKNVTTYGFSLNAEFQIINPIIDSEGSSFEISGIGKFKISLYGKMNVSNAASVIVVLHKMGYKSKEIQKAISQFKGSERRFEQKYQESDTYLFDDYAHHPTEIEATIEAARERFKGRRILVIFQPHTFSRTKFLLKEFSETLSKADYTFLLPIFSSSRENRGDFKITTDDIINISSKKNLLRFHNVFELLSKLQKVLKKGDIIFTMGAGSVYKLKDVIARIIKHGKWNIKEEVDLYHYLTLRTHVIAEYFIDAETREDIVSAKKFSIEKKLPIFLFGGGSNVAITRKKIYGLVIKNSYIKKTVVAETNEYVDINVSSGYPVSLLINKTIDRGLSGFEYHKGLPGTVGGAVAMNSKWTRPITYFSDNLIYAYLVDNKGRVKKVTRKYFKFAYDYSILKDTREFVLEAVFRMKKEDPEVLKKRAEVALNYRKQTQPHGISSSGCFFKNISIEEKLKLDVPTTSAGYLIDKAGMKGYTVGDFYVSKLHANFIINKGQGKREELLKIISDIKERVKLKFGIELEEEVVVV</sequence>
<dbReference type="SUPFAM" id="SSF51984">
    <property type="entry name" value="MurCD N-terminal domain"/>
    <property type="match status" value="1"/>
</dbReference>
<evidence type="ECO:0000256" key="12">
    <source>
        <dbReference type="ARBA" id="ARBA00022857"/>
    </source>
</evidence>
<dbReference type="InterPro" id="IPR016169">
    <property type="entry name" value="FAD-bd_PCMH_sub2"/>
</dbReference>
<keyword evidence="14 20" id="KW-0573">Peptidoglycan synthesis</keyword>
<proteinExistence type="inferred from homology"/>
<dbReference type="AlphaFoldDB" id="A0A0G0DYN1"/>
<evidence type="ECO:0000256" key="9">
    <source>
        <dbReference type="ARBA" id="ARBA00022741"/>
    </source>
</evidence>